<comment type="caution">
    <text evidence="1">The sequence shown here is derived from an EMBL/GenBank/DDBJ whole genome shotgun (WGS) entry which is preliminary data.</text>
</comment>
<evidence type="ECO:0000313" key="1">
    <source>
        <dbReference type="EMBL" id="MEC3877430.1"/>
    </source>
</evidence>
<organism evidence="1 2">
    <name type="scientific">Chryseobacterium salviniae</name>
    <dbReference type="NCBI Taxonomy" id="3101750"/>
    <lineage>
        <taxon>Bacteria</taxon>
        <taxon>Pseudomonadati</taxon>
        <taxon>Bacteroidota</taxon>
        <taxon>Flavobacteriia</taxon>
        <taxon>Flavobacteriales</taxon>
        <taxon>Weeksellaceae</taxon>
        <taxon>Chryseobacterium group</taxon>
        <taxon>Chryseobacterium</taxon>
    </lineage>
</organism>
<gene>
    <name evidence="1" type="ORF">SOP96_17060</name>
</gene>
<keyword evidence="2" id="KW-1185">Reference proteome</keyword>
<dbReference type="RefSeq" id="WP_326322105.1">
    <property type="nucleotide sequence ID" value="NZ_JAYLAA010000055.1"/>
</dbReference>
<proteinExistence type="predicted"/>
<dbReference type="Proteomes" id="UP001348397">
    <property type="component" value="Unassembled WGS sequence"/>
</dbReference>
<accession>A0ABU6HWI7</accession>
<name>A0ABU6HWI7_9FLAO</name>
<sequence length="163" mass="19315">MKTRHIISILVIISLHGTAQIPQPISMTNYPSFYTQIVNKLNNIIPNKTVYYNQPLSVLLQTLSQNNLTIKAYDPVPYNNRYLKLMFIDDAETNSERRKNGYVAPYIDIYFKQPYNYQQASAIINQYHWFWNSTAENFYKNLLIEKIEFWYVRGLTDKSMDPK</sequence>
<reference evidence="1 2" key="1">
    <citation type="submission" date="2024-01" db="EMBL/GenBank/DDBJ databases">
        <title>Chryseobacterium sp. T9W2-O.</title>
        <authorList>
            <person name="Maltman C."/>
        </authorList>
    </citation>
    <scope>NUCLEOTIDE SEQUENCE [LARGE SCALE GENOMIC DNA]</scope>
    <source>
        <strain evidence="1 2">T9W2-O</strain>
    </source>
</reference>
<evidence type="ECO:0000313" key="2">
    <source>
        <dbReference type="Proteomes" id="UP001348397"/>
    </source>
</evidence>
<dbReference type="EMBL" id="JAYLAA010000055">
    <property type="protein sequence ID" value="MEC3877430.1"/>
    <property type="molecule type" value="Genomic_DNA"/>
</dbReference>
<protein>
    <submittedName>
        <fullName evidence="1">Uncharacterized protein</fullName>
    </submittedName>
</protein>